<accession>A0AAD1XA46</accession>
<organism evidence="2 3">
    <name type="scientific">Euplotes crassus</name>
    <dbReference type="NCBI Taxonomy" id="5936"/>
    <lineage>
        <taxon>Eukaryota</taxon>
        <taxon>Sar</taxon>
        <taxon>Alveolata</taxon>
        <taxon>Ciliophora</taxon>
        <taxon>Intramacronucleata</taxon>
        <taxon>Spirotrichea</taxon>
        <taxon>Hypotrichia</taxon>
        <taxon>Euplotida</taxon>
        <taxon>Euplotidae</taxon>
        <taxon>Moneuplotes</taxon>
    </lineage>
</organism>
<evidence type="ECO:0000256" key="1">
    <source>
        <dbReference type="SAM" id="MobiDB-lite"/>
    </source>
</evidence>
<keyword evidence="3" id="KW-1185">Reference proteome</keyword>
<dbReference type="PANTHER" id="PTHR37028">
    <property type="entry name" value="UNNAMED PRODUCT-RELATED"/>
    <property type="match status" value="1"/>
</dbReference>
<feature type="region of interest" description="Disordered" evidence="1">
    <location>
        <begin position="66"/>
        <end position="105"/>
    </location>
</feature>
<feature type="region of interest" description="Disordered" evidence="1">
    <location>
        <begin position="350"/>
        <end position="369"/>
    </location>
</feature>
<evidence type="ECO:0000313" key="2">
    <source>
        <dbReference type="EMBL" id="CAI2366685.1"/>
    </source>
</evidence>
<dbReference type="Proteomes" id="UP001295684">
    <property type="component" value="Unassembled WGS sequence"/>
</dbReference>
<dbReference type="EMBL" id="CAMPGE010007769">
    <property type="protein sequence ID" value="CAI2366685.1"/>
    <property type="molecule type" value="Genomic_DNA"/>
</dbReference>
<name>A0AAD1XA46_EUPCR</name>
<sequence length="462" mass="53656">MNSSLHAFRKYKNFLSQDDPDHIQQSDSGVKIETAQVSKHKRSKPFTAKKHLKRKFNDYLTRKTEEVSQDFQSVSPNEAFNPSSLTEFSSFGGEHQTENHKVQTSKEDTNFLDESFGNKRKEILHGLLGDTKPSSSFRGSKTPAHARYKNKKLIKTPKNYPNSPQFASTKSQISKNEGTPVWKRLYNQSEIMLEKKNKAKFYHDYVDYHNEQIECTFQPKTNSGVFFSPSSGDSDSWINADAKKTKKKGKRAKRRSRFLNKSMNEKYHNYSQKWREEKDTQIKSKRKQRASKIMEECTFKPNLNKSMDSHSMTRSRGRKNLNNHSGVKDHIGRVKKALWEKEIATKIKEKGHTQNCTSRDRILKGKDPSIKTPRITIPLKKGFNKRFVLNDLDTSTNGQFNITNSNKLLQSTVREQEVFNFARDLSISDLSDRYQDPEDFYMPKQNSEFVDAVRDLHSYLHA</sequence>
<gene>
    <name evidence="2" type="ORF">ECRASSUSDP1_LOCUS7958</name>
</gene>
<feature type="compositionally biased region" description="Basic residues" evidence="1">
    <location>
        <begin position="38"/>
        <end position="48"/>
    </location>
</feature>
<feature type="compositionally biased region" description="Polar residues" evidence="1">
    <location>
        <begin position="69"/>
        <end position="89"/>
    </location>
</feature>
<feature type="region of interest" description="Disordered" evidence="1">
    <location>
        <begin position="17"/>
        <end position="48"/>
    </location>
</feature>
<comment type="caution">
    <text evidence="2">The sequence shown here is derived from an EMBL/GenBank/DDBJ whole genome shotgun (WGS) entry which is preliminary data.</text>
</comment>
<reference evidence="2" key="1">
    <citation type="submission" date="2023-07" db="EMBL/GenBank/DDBJ databases">
        <authorList>
            <consortium name="AG Swart"/>
            <person name="Singh M."/>
            <person name="Singh A."/>
            <person name="Seah K."/>
            <person name="Emmerich C."/>
        </authorList>
    </citation>
    <scope>NUCLEOTIDE SEQUENCE</scope>
    <source>
        <strain evidence="2">DP1</strain>
    </source>
</reference>
<proteinExistence type="predicted"/>
<feature type="region of interest" description="Disordered" evidence="1">
    <location>
        <begin position="302"/>
        <end position="326"/>
    </location>
</feature>
<evidence type="ECO:0000313" key="3">
    <source>
        <dbReference type="Proteomes" id="UP001295684"/>
    </source>
</evidence>
<dbReference type="PANTHER" id="PTHR37028:SF4">
    <property type="entry name" value="ALMS MOTIF DOMAIN-CONTAINING PROTEIN"/>
    <property type="match status" value="1"/>
</dbReference>
<feature type="compositionally biased region" description="Polar residues" evidence="1">
    <location>
        <begin position="302"/>
        <end position="312"/>
    </location>
</feature>
<feature type="compositionally biased region" description="Basic and acidic residues" evidence="1">
    <location>
        <begin position="95"/>
        <end position="105"/>
    </location>
</feature>
<protein>
    <submittedName>
        <fullName evidence="2">Uncharacterized protein</fullName>
    </submittedName>
</protein>
<dbReference type="AlphaFoldDB" id="A0AAD1XA46"/>